<feature type="region of interest" description="Disordered" evidence="1">
    <location>
        <begin position="1"/>
        <end position="28"/>
    </location>
</feature>
<reference evidence="2 3" key="1">
    <citation type="journal article" date="2016" name="Genome Biol. Evol.">
        <title>Divergent and convergent evolution of fungal pathogenicity.</title>
        <authorList>
            <person name="Shang Y."/>
            <person name="Xiao G."/>
            <person name="Zheng P."/>
            <person name="Cen K."/>
            <person name="Zhan S."/>
            <person name="Wang C."/>
        </authorList>
    </citation>
    <scope>NUCLEOTIDE SEQUENCE [LARGE SCALE GENOMIC DNA]</scope>
    <source>
        <strain evidence="2 3">RCEF 1005</strain>
    </source>
</reference>
<evidence type="ECO:0000313" key="3">
    <source>
        <dbReference type="Proteomes" id="UP000076881"/>
    </source>
</evidence>
<gene>
    <name evidence="2" type="ORF">LEL_04455</name>
</gene>
<comment type="caution">
    <text evidence="2">The sequence shown here is derived from an EMBL/GenBank/DDBJ whole genome shotgun (WGS) entry which is preliminary data.</text>
</comment>
<proteinExistence type="predicted"/>
<dbReference type="Proteomes" id="UP000076881">
    <property type="component" value="Unassembled WGS sequence"/>
</dbReference>
<accession>A0A162K3Y6</accession>
<evidence type="ECO:0000256" key="1">
    <source>
        <dbReference type="SAM" id="MobiDB-lite"/>
    </source>
</evidence>
<protein>
    <submittedName>
        <fullName evidence="2">Uncharacterized protein</fullName>
    </submittedName>
</protein>
<dbReference type="AlphaFoldDB" id="A0A162K3Y6"/>
<organism evidence="2 3">
    <name type="scientific">Akanthomyces lecanii RCEF 1005</name>
    <dbReference type="NCBI Taxonomy" id="1081108"/>
    <lineage>
        <taxon>Eukaryota</taxon>
        <taxon>Fungi</taxon>
        <taxon>Dikarya</taxon>
        <taxon>Ascomycota</taxon>
        <taxon>Pezizomycotina</taxon>
        <taxon>Sordariomycetes</taxon>
        <taxon>Hypocreomycetidae</taxon>
        <taxon>Hypocreales</taxon>
        <taxon>Cordycipitaceae</taxon>
        <taxon>Akanthomyces</taxon>
        <taxon>Cordyceps confragosa</taxon>
    </lineage>
</organism>
<evidence type="ECO:0000313" key="2">
    <source>
        <dbReference type="EMBL" id="OAA77632.1"/>
    </source>
</evidence>
<sequence length="273" mass="30261">MENKTEHDTLPPPYEATPNAAPPYQVRSHDDVLDNPIVEPTIFILAGQAIHAETASSPAAYELNRAVATLTKSTEKVEFQRVDQAISAASSDGAPTVKSRRRHLYDLRRTVKQPRIGFSRSRSNSDAPEYYIHSMSSRRTLGHVGLSKSRHGGFAAGFTAVPVSVATTSQARFAEHRPPLFALRRTKDRSQWVAADGNETVAIEDAADEQQRLILMKAMPRKEVDALVALWCCSIWQDAAERAEEARHEVGGSSFTRKMDRGRGVYLGTKIDY</sequence>
<dbReference type="EMBL" id="AZHF01000003">
    <property type="protein sequence ID" value="OAA77632.1"/>
    <property type="molecule type" value="Genomic_DNA"/>
</dbReference>
<dbReference type="OrthoDB" id="5207784at2759"/>
<keyword evidence="3" id="KW-1185">Reference proteome</keyword>
<name>A0A162K3Y6_CORDF</name>